<dbReference type="InterPro" id="IPR017783">
    <property type="entry name" value="ABC_choline_sub-bd"/>
</dbReference>
<keyword evidence="1" id="KW-0732">Signal</keyword>
<dbReference type="CDD" id="cd13640">
    <property type="entry name" value="PBP2_ChoX"/>
    <property type="match status" value="1"/>
</dbReference>
<feature type="chain" id="PRO_5045051543" evidence="1">
    <location>
        <begin position="29"/>
        <end position="317"/>
    </location>
</feature>
<organism evidence="3 4">
    <name type="scientific">Peteryoungia algae</name>
    <dbReference type="NCBI Taxonomy" id="2919917"/>
    <lineage>
        <taxon>Bacteria</taxon>
        <taxon>Pseudomonadati</taxon>
        <taxon>Pseudomonadota</taxon>
        <taxon>Alphaproteobacteria</taxon>
        <taxon>Hyphomicrobiales</taxon>
        <taxon>Rhizobiaceae</taxon>
        <taxon>Peteryoungia</taxon>
    </lineage>
</organism>
<proteinExistence type="predicted"/>
<dbReference type="SUPFAM" id="SSF53850">
    <property type="entry name" value="Periplasmic binding protein-like II"/>
    <property type="match status" value="1"/>
</dbReference>
<keyword evidence="3" id="KW-0614">Plasmid</keyword>
<evidence type="ECO:0000313" key="4">
    <source>
        <dbReference type="Proteomes" id="UP001522662"/>
    </source>
</evidence>
<evidence type="ECO:0000313" key="3">
    <source>
        <dbReference type="EMBL" id="MCJ8237507.1"/>
    </source>
</evidence>
<keyword evidence="4" id="KW-1185">Reference proteome</keyword>
<dbReference type="RefSeq" id="WP_245134961.1">
    <property type="nucleotide sequence ID" value="NZ_CP128477.1"/>
</dbReference>
<dbReference type="Proteomes" id="UP001522662">
    <property type="component" value="Unassembled WGS sequence"/>
</dbReference>
<dbReference type="NCBIfam" id="TIGR03414">
    <property type="entry name" value="ABC_choline_bnd"/>
    <property type="match status" value="1"/>
</dbReference>
<dbReference type="EMBL" id="JALAYX010000001">
    <property type="protein sequence ID" value="MCJ8237507.1"/>
    <property type="molecule type" value="Genomic_DNA"/>
</dbReference>
<geneLocation type="plasmid" evidence="3">
    <name>unnamed</name>
</geneLocation>
<evidence type="ECO:0000256" key="1">
    <source>
        <dbReference type="SAM" id="SignalP"/>
    </source>
</evidence>
<comment type="caution">
    <text evidence="3">The sequence shown here is derived from an EMBL/GenBank/DDBJ whole genome shotgun (WGS) entry which is preliminary data.</text>
</comment>
<reference evidence="3 4" key="1">
    <citation type="submission" date="2022-03" db="EMBL/GenBank/DDBJ databases">
        <title>Rhizobium SSM4.3 sp. nov., isolated from Sediment (Gouqi Island).</title>
        <authorList>
            <person name="Chen G."/>
        </authorList>
    </citation>
    <scope>NUCLEOTIDE SEQUENCE [LARGE SCALE GENOMIC DNA]</scope>
    <source>
        <strain evidence="3 4">SSM4.3</strain>
        <plasmid evidence="3">unnamed</plasmid>
    </source>
</reference>
<accession>A0ABT0CWF8</accession>
<dbReference type="Gene3D" id="3.40.190.100">
    <property type="entry name" value="Glycine betaine-binding periplasmic protein, domain 2"/>
    <property type="match status" value="1"/>
</dbReference>
<feature type="signal peptide" evidence="1">
    <location>
        <begin position="1"/>
        <end position="28"/>
    </location>
</feature>
<dbReference type="Gene3D" id="3.40.190.10">
    <property type="entry name" value="Periplasmic binding protein-like II"/>
    <property type="match status" value="1"/>
</dbReference>
<sequence length="317" mass="34593">MKKSASKSALVASLAALSVTAGPHSARAAEPATCQTVRLAEPGWNDLAFTTGIGMTLLKQLGYDAQSSLLGIDVIYLSMKNNDLDVFLGYWDPAMITYAKPYLEEGSVETVTVNLQGAKYTFAVPSYVYEAGVRDFADLQKFADRFESKLYGIEPGSNQLMLDALDDPALGLNGWKVVESSEQGMLAEVQRHERGKDFIVFQGWAPHPMNARFDMKYLSGGDKFYGPNFGAATVSTQVRKGYKQECPNVTKLLENLKFDVEFENKGMGYLMDDGLEPEAAAVKAITEEPARLENWLAGVATFDGKPGLEAVRQGLGL</sequence>
<protein>
    <submittedName>
        <fullName evidence="3">Choline ABC transporter substrate-binding protein</fullName>
    </submittedName>
</protein>
<gene>
    <name evidence="3" type="primary">choX</name>
    <name evidence="3" type="ORF">MKJ03_04150</name>
</gene>
<dbReference type="Pfam" id="PF04069">
    <property type="entry name" value="OpuAC"/>
    <property type="match status" value="1"/>
</dbReference>
<evidence type="ECO:0000259" key="2">
    <source>
        <dbReference type="Pfam" id="PF04069"/>
    </source>
</evidence>
<name>A0ABT0CWF8_9HYPH</name>
<dbReference type="InterPro" id="IPR007210">
    <property type="entry name" value="ABC_Gly_betaine_transp_sub-bd"/>
</dbReference>
<feature type="domain" description="ABC-type glycine betaine transport system substrate-binding" evidence="2">
    <location>
        <begin position="36"/>
        <end position="285"/>
    </location>
</feature>